<feature type="region of interest" description="Disordered" evidence="1">
    <location>
        <begin position="1"/>
        <end position="22"/>
    </location>
</feature>
<evidence type="ECO:0000313" key="2">
    <source>
        <dbReference type="EMBL" id="EQM80378.1"/>
    </source>
</evidence>
<dbReference type="AlphaFoldDB" id="T5KBM2"/>
<gene>
    <name evidence="2" type="ORF">L687_15680</name>
</gene>
<name>T5KBM2_MICMQ</name>
<reference evidence="2 3" key="1">
    <citation type="journal article" date="2013" name="Genome Announc.">
        <title>Whole-genome sequences of five oyster-associated bacteria show potential for crude oil hydrocarbon degradation.</title>
        <authorList>
            <person name="Chauhan A."/>
            <person name="Green S."/>
            <person name="Pathak A."/>
            <person name="Thomas J."/>
            <person name="Venkatramanan R."/>
        </authorList>
    </citation>
    <scope>NUCLEOTIDE SEQUENCE [LARGE SCALE GENOMIC DNA]</scope>
    <source>
        <strain evidence="2 3">MF109</strain>
    </source>
</reference>
<evidence type="ECO:0000256" key="1">
    <source>
        <dbReference type="SAM" id="MobiDB-lite"/>
    </source>
</evidence>
<proteinExistence type="predicted"/>
<sequence>MSLVQEPVRPASVEVKSPPTSIGPTPASWMIQVPGSAGSSIRGSAVGVGVGGVDVVPLGVDPPLGVEAGADVPVHPTRLVTAKAVTKMSALVRVLIMDAPVSGPGLVSQLT</sequence>
<dbReference type="EMBL" id="ATAO01000157">
    <property type="protein sequence ID" value="EQM80378.1"/>
    <property type="molecule type" value="Genomic_DNA"/>
</dbReference>
<accession>T5KBM2</accession>
<dbReference type="PATRIC" id="fig|1333857.3.peg.1446"/>
<dbReference type="Proteomes" id="UP000016033">
    <property type="component" value="Unassembled WGS sequence"/>
</dbReference>
<evidence type="ECO:0000313" key="3">
    <source>
        <dbReference type="Proteomes" id="UP000016033"/>
    </source>
</evidence>
<organism evidence="2 3">
    <name type="scientific">Microbacterium maritypicum MF109</name>
    <dbReference type="NCBI Taxonomy" id="1333857"/>
    <lineage>
        <taxon>Bacteria</taxon>
        <taxon>Bacillati</taxon>
        <taxon>Actinomycetota</taxon>
        <taxon>Actinomycetes</taxon>
        <taxon>Micrococcales</taxon>
        <taxon>Microbacteriaceae</taxon>
        <taxon>Microbacterium</taxon>
    </lineage>
</organism>
<protein>
    <submittedName>
        <fullName evidence="2">Uncharacterized protein</fullName>
    </submittedName>
</protein>
<comment type="caution">
    <text evidence="2">The sequence shown here is derived from an EMBL/GenBank/DDBJ whole genome shotgun (WGS) entry which is preliminary data.</text>
</comment>